<evidence type="ECO:0000256" key="2">
    <source>
        <dbReference type="SAM" id="SignalP"/>
    </source>
</evidence>
<proteinExistence type="predicted"/>
<keyword evidence="4" id="KW-1185">Reference proteome</keyword>
<dbReference type="OrthoDB" id="194358at2759"/>
<keyword evidence="1" id="KW-0472">Membrane</keyword>
<protein>
    <recommendedName>
        <fullName evidence="5">ABC transmembrane type-1 domain-containing protein</fullName>
    </recommendedName>
</protein>
<keyword evidence="2" id="KW-0732">Signal</keyword>
<dbReference type="Proteomes" id="UP000813427">
    <property type="component" value="Unassembled WGS sequence"/>
</dbReference>
<feature type="signal peptide" evidence="2">
    <location>
        <begin position="1"/>
        <end position="23"/>
    </location>
</feature>
<organism evidence="3 4">
    <name type="scientific">Fusarium tricinctum</name>
    <dbReference type="NCBI Taxonomy" id="61284"/>
    <lineage>
        <taxon>Eukaryota</taxon>
        <taxon>Fungi</taxon>
        <taxon>Dikarya</taxon>
        <taxon>Ascomycota</taxon>
        <taxon>Pezizomycotina</taxon>
        <taxon>Sordariomycetes</taxon>
        <taxon>Hypocreomycetidae</taxon>
        <taxon>Hypocreales</taxon>
        <taxon>Nectriaceae</taxon>
        <taxon>Fusarium</taxon>
        <taxon>Fusarium tricinctum species complex</taxon>
    </lineage>
</organism>
<evidence type="ECO:0000256" key="1">
    <source>
        <dbReference type="SAM" id="Phobius"/>
    </source>
</evidence>
<name>A0A8K0S5H4_9HYPO</name>
<dbReference type="EMBL" id="JAGPXF010000002">
    <property type="protein sequence ID" value="KAH7258025.1"/>
    <property type="molecule type" value="Genomic_DNA"/>
</dbReference>
<evidence type="ECO:0008006" key="5">
    <source>
        <dbReference type="Google" id="ProtNLM"/>
    </source>
</evidence>
<evidence type="ECO:0000313" key="4">
    <source>
        <dbReference type="Proteomes" id="UP000813427"/>
    </source>
</evidence>
<feature type="chain" id="PRO_5035481398" description="ABC transmembrane type-1 domain-containing protein" evidence="2">
    <location>
        <begin position="24"/>
        <end position="178"/>
    </location>
</feature>
<gene>
    <name evidence="3" type="ORF">BKA59DRAFT_508920</name>
</gene>
<reference evidence="3" key="1">
    <citation type="journal article" date="2021" name="Nat. Commun.">
        <title>Genetic determinants of endophytism in the Arabidopsis root mycobiome.</title>
        <authorList>
            <person name="Mesny F."/>
            <person name="Miyauchi S."/>
            <person name="Thiergart T."/>
            <person name="Pickel B."/>
            <person name="Atanasova L."/>
            <person name="Karlsson M."/>
            <person name="Huettel B."/>
            <person name="Barry K.W."/>
            <person name="Haridas S."/>
            <person name="Chen C."/>
            <person name="Bauer D."/>
            <person name="Andreopoulos W."/>
            <person name="Pangilinan J."/>
            <person name="LaButti K."/>
            <person name="Riley R."/>
            <person name="Lipzen A."/>
            <person name="Clum A."/>
            <person name="Drula E."/>
            <person name="Henrissat B."/>
            <person name="Kohler A."/>
            <person name="Grigoriev I.V."/>
            <person name="Martin F.M."/>
            <person name="Hacquard S."/>
        </authorList>
    </citation>
    <scope>NUCLEOTIDE SEQUENCE</scope>
    <source>
        <strain evidence="3">MPI-SDFR-AT-0068</strain>
    </source>
</reference>
<accession>A0A8K0S5H4</accession>
<evidence type="ECO:0000313" key="3">
    <source>
        <dbReference type="EMBL" id="KAH7258025.1"/>
    </source>
</evidence>
<sequence>MAPEWDWALAPFTAILIATPCAALEFSDDFADNLLTDLAPVLTLFGERVTMQFLSQSTGWADVIILAMAPLGIMTIIVSAIRVGGPSWLKAAIGRSRENLAVAEVDLMSSTSTEVCELWNGREIVRSMGSAPVREFICISPRPVSGTENSSNGLEEDAFGDVKNYIQKGACTLRYTGD</sequence>
<keyword evidence="1" id="KW-1133">Transmembrane helix</keyword>
<feature type="transmembrane region" description="Helical" evidence="1">
    <location>
        <begin position="60"/>
        <end position="81"/>
    </location>
</feature>
<dbReference type="AlphaFoldDB" id="A0A8K0S5H4"/>
<comment type="caution">
    <text evidence="3">The sequence shown here is derived from an EMBL/GenBank/DDBJ whole genome shotgun (WGS) entry which is preliminary data.</text>
</comment>
<keyword evidence="1" id="KW-0812">Transmembrane</keyword>